<accession>D3AX30</accession>
<dbReference type="SMART" id="SM00282">
    <property type="entry name" value="LamG"/>
    <property type="match status" value="1"/>
</dbReference>
<reference evidence="3 4" key="1">
    <citation type="journal article" date="2011" name="Genome Res.">
        <title>Phylogeny-wide analysis of social amoeba genomes highlights ancient origins for complex intercellular communication.</title>
        <authorList>
            <person name="Heidel A.J."/>
            <person name="Lawal H.M."/>
            <person name="Felder M."/>
            <person name="Schilde C."/>
            <person name="Helps N.R."/>
            <person name="Tunggal B."/>
            <person name="Rivero F."/>
            <person name="John U."/>
            <person name="Schleicher M."/>
            <person name="Eichinger L."/>
            <person name="Platzer M."/>
            <person name="Noegel A.A."/>
            <person name="Schaap P."/>
            <person name="Gloeckner G."/>
        </authorList>
    </citation>
    <scope>NUCLEOTIDE SEQUENCE [LARGE SCALE GENOMIC DNA]</scope>
    <source>
        <strain evidence="4">ATCC 26659 / Pp 5 / PN500</strain>
    </source>
</reference>
<dbReference type="OMA" id="VEDITIW"/>
<dbReference type="GeneID" id="31356190"/>
<feature type="transmembrane region" description="Helical" evidence="1">
    <location>
        <begin position="544"/>
        <end position="565"/>
    </location>
</feature>
<evidence type="ECO:0000256" key="1">
    <source>
        <dbReference type="SAM" id="Phobius"/>
    </source>
</evidence>
<keyword evidence="1" id="KW-1133">Transmembrane helix</keyword>
<dbReference type="InParanoid" id="D3AX30"/>
<dbReference type="CDD" id="cd00110">
    <property type="entry name" value="LamG"/>
    <property type="match status" value="1"/>
</dbReference>
<evidence type="ECO:0000313" key="3">
    <source>
        <dbReference type="EMBL" id="EFA86853.1"/>
    </source>
</evidence>
<dbReference type="Gene3D" id="2.60.120.200">
    <property type="match status" value="1"/>
</dbReference>
<dbReference type="InterPro" id="IPR013320">
    <property type="entry name" value="ConA-like_dom_sf"/>
</dbReference>
<organism evidence="3 4">
    <name type="scientific">Heterostelium pallidum (strain ATCC 26659 / Pp 5 / PN500)</name>
    <name type="common">Cellular slime mold</name>
    <name type="synonym">Polysphondylium pallidum</name>
    <dbReference type="NCBI Taxonomy" id="670386"/>
    <lineage>
        <taxon>Eukaryota</taxon>
        <taxon>Amoebozoa</taxon>
        <taxon>Evosea</taxon>
        <taxon>Eumycetozoa</taxon>
        <taxon>Dictyostelia</taxon>
        <taxon>Acytosteliales</taxon>
        <taxon>Acytosteliaceae</taxon>
        <taxon>Heterostelium</taxon>
    </lineage>
</organism>
<comment type="caution">
    <text evidence="3">The sequence shown here is derived from an EMBL/GenBank/DDBJ whole genome shotgun (WGS) entry which is preliminary data.</text>
</comment>
<dbReference type="EMBL" id="ADBJ01000002">
    <property type="protein sequence ID" value="EFA86853.1"/>
    <property type="molecule type" value="Genomic_DNA"/>
</dbReference>
<feature type="domain" description="Laminin G" evidence="2">
    <location>
        <begin position="168"/>
        <end position="299"/>
    </location>
</feature>
<gene>
    <name evidence="3" type="ORF">PPL_00658</name>
</gene>
<dbReference type="InterPro" id="IPR001791">
    <property type="entry name" value="Laminin_G"/>
</dbReference>
<sequence>MAPPVVKIVYQFSSSVVGSYKFEFGGAGGSGWSQGAERFSAYPINSTMGSQVFRYKSSDNFFAYSLSSNDPTFAGWTKDGAAFCCPNDNDPLAIPVYRYSRVISGSKFAFTYSTSATYTESGFTWIKDKVEFKAFKLIQEMPSDYGANIGSNGIISFPNIIAYQFAKADFSATCLLQTTAPGTIMTNKPSEGGLPTRGGWRVFLNASGVVVFVIDDGYGSERVLSPSTQIFDGDWHSVAVVRRSGLLEIWVDGTKLNVTYIGEEQRNANSTKPLLVGANYYGNEPQLVGIVEDITIWNIAINQKQIFNSMFNMIVGNEPGLVAFWPMDNNFNDKSSNNNNGSSSGSVSFVPVFHEKSVENGPNSFSYVSVMNHSTSTSGSLTTTRTQSMNVQAGSPVLIISIYDMVTSAFPVGCVLKVTDPSGNQYNNPINTASLYVKMNGTSVQCLVVSNPTPGKWTTVITAPTISSFHLTLQAYPSQDVAKTMMESLQALYPYDEDTKMPLCKHPLMKLENIQSWRSFVGTLAGIGFAAVIVLAAAAASIPIAGTVAVLATAGFVVGVAYDVVMYLSSSKKDVEDTSGAISTNTGMGDFDKPTDQISEIYNNFLKVASSSPYATPPTKVSNTTRVTRKQLNIADTYKLHLDIGGEGSFTYNNAISGFPDALNINVNTNQSQYPVKAIPLLVRLQQWEEQPTYKPSLPFADKSVDYITMQSTPIADWEVTEIIRILRPGGSIGLWLNLPDPGYIYNNLPAWQKQLVTNVNSIVTQLNATPKFTCKGNYTLPGVPPNSNPICTVGLVDEADGTYGMAKMLLVDNRPTELLFDSELKDSESVVGDA</sequence>
<evidence type="ECO:0000313" key="4">
    <source>
        <dbReference type="Proteomes" id="UP000001396"/>
    </source>
</evidence>
<protein>
    <recommendedName>
        <fullName evidence="2">Laminin G domain-containing protein</fullName>
    </recommendedName>
</protein>
<proteinExistence type="predicted"/>
<dbReference type="RefSeq" id="XP_020438956.1">
    <property type="nucleotide sequence ID" value="XM_020571682.1"/>
</dbReference>
<name>D3AX30_HETP5</name>
<feature type="transmembrane region" description="Helical" evidence="1">
    <location>
        <begin position="519"/>
        <end position="538"/>
    </location>
</feature>
<keyword evidence="1" id="KW-0812">Transmembrane</keyword>
<keyword evidence="4" id="KW-1185">Reference proteome</keyword>
<dbReference type="SUPFAM" id="SSF49899">
    <property type="entry name" value="Concanavalin A-like lectins/glucanases"/>
    <property type="match status" value="1"/>
</dbReference>
<dbReference type="Pfam" id="PF13385">
    <property type="entry name" value="Laminin_G_3"/>
    <property type="match status" value="1"/>
</dbReference>
<evidence type="ECO:0000259" key="2">
    <source>
        <dbReference type="SMART" id="SM00282"/>
    </source>
</evidence>
<dbReference type="Proteomes" id="UP000001396">
    <property type="component" value="Unassembled WGS sequence"/>
</dbReference>
<dbReference type="AlphaFoldDB" id="D3AX30"/>
<keyword evidence="1" id="KW-0472">Membrane</keyword>